<gene>
    <name evidence="1" type="ORF">GALL_88990</name>
</gene>
<accession>A0A1J5SKA3</accession>
<protein>
    <recommendedName>
        <fullName evidence="2">PIN domain-containing protein</fullName>
    </recommendedName>
</protein>
<dbReference type="EMBL" id="MLJW01000029">
    <property type="protein sequence ID" value="OIR08905.1"/>
    <property type="molecule type" value="Genomic_DNA"/>
</dbReference>
<proteinExistence type="predicted"/>
<comment type="caution">
    <text evidence="1">The sequence shown here is derived from an EMBL/GenBank/DDBJ whole genome shotgun (WGS) entry which is preliminary data.</text>
</comment>
<name>A0A1J5SKA3_9ZZZZ</name>
<dbReference type="AlphaFoldDB" id="A0A1J5SKA3"/>
<sequence length="169" mass="18857">MSVTVVDTNVVLVANGQHQDISPECVKNCALILASVMKNGRLALDDGFLILLEYQNKTQPKNGNRPGDAFVKWALNNRCNAKWVDQVSLLEHDERVFESFPDDAELANFDAPDRKFVAVSGAHPDKPHIAQAADSKWLDWAPALQRNGIEVDFLCKADIQRFHENKFGA</sequence>
<organism evidence="1">
    <name type="scientific">mine drainage metagenome</name>
    <dbReference type="NCBI Taxonomy" id="410659"/>
    <lineage>
        <taxon>unclassified sequences</taxon>
        <taxon>metagenomes</taxon>
        <taxon>ecological metagenomes</taxon>
    </lineage>
</organism>
<evidence type="ECO:0008006" key="2">
    <source>
        <dbReference type="Google" id="ProtNLM"/>
    </source>
</evidence>
<reference evidence="1" key="1">
    <citation type="submission" date="2016-10" db="EMBL/GenBank/DDBJ databases">
        <title>Sequence of Gallionella enrichment culture.</title>
        <authorList>
            <person name="Poehlein A."/>
            <person name="Muehling M."/>
            <person name="Daniel R."/>
        </authorList>
    </citation>
    <scope>NUCLEOTIDE SEQUENCE</scope>
</reference>
<evidence type="ECO:0000313" key="1">
    <source>
        <dbReference type="EMBL" id="OIR08905.1"/>
    </source>
</evidence>